<dbReference type="InterPro" id="IPR029069">
    <property type="entry name" value="HotDog_dom_sf"/>
</dbReference>
<organism evidence="3 4">
    <name type="scientific">Amborella trichopoda</name>
    <dbReference type="NCBI Taxonomy" id="13333"/>
    <lineage>
        <taxon>Eukaryota</taxon>
        <taxon>Viridiplantae</taxon>
        <taxon>Streptophyta</taxon>
        <taxon>Embryophyta</taxon>
        <taxon>Tracheophyta</taxon>
        <taxon>Spermatophyta</taxon>
        <taxon>Magnoliopsida</taxon>
        <taxon>Amborellales</taxon>
        <taxon>Amborellaceae</taxon>
        <taxon>Amborella</taxon>
    </lineage>
</organism>
<dbReference type="GO" id="GO:0061522">
    <property type="term" value="F:1,4-dihydroxy-2-naphthoyl-CoA thioesterase activity"/>
    <property type="evidence" value="ECO:0000318"/>
    <property type="project" value="GO_Central"/>
</dbReference>
<evidence type="ECO:0000259" key="2">
    <source>
        <dbReference type="Pfam" id="PF03061"/>
    </source>
</evidence>
<dbReference type="Proteomes" id="UP000017836">
    <property type="component" value="Unassembled WGS sequence"/>
</dbReference>
<dbReference type="OMA" id="CTINMQY"/>
<dbReference type="Pfam" id="PF03061">
    <property type="entry name" value="4HBT"/>
    <property type="match status" value="1"/>
</dbReference>
<dbReference type="InterPro" id="IPR003736">
    <property type="entry name" value="PAAI_dom"/>
</dbReference>
<dbReference type="PANTHER" id="PTHR43240">
    <property type="entry name" value="1,4-DIHYDROXY-2-NAPHTHOYL-COA THIOESTERASE 1"/>
    <property type="match status" value="1"/>
</dbReference>
<dbReference type="PANTHER" id="PTHR43240:SF5">
    <property type="entry name" value="1,4-DIHYDROXY-2-NAPHTHOYL-COA THIOESTERASE 1"/>
    <property type="match status" value="1"/>
</dbReference>
<accession>U5CXX1</accession>
<feature type="domain" description="Thioesterase" evidence="2">
    <location>
        <begin position="59"/>
        <end position="123"/>
    </location>
</feature>
<dbReference type="HOGENOM" id="CLU_161612_0_0_1"/>
<dbReference type="Gene3D" id="3.10.129.10">
    <property type="entry name" value="Hotdog Thioesterase"/>
    <property type="match status" value="1"/>
</dbReference>
<sequence>MTADSFTRSYLSGELKEVGFLINSPDSALKIFGFAVEIVSPEQVSGRFRVTETCCQPFKVLHGGVSALICEGLASMGAHVASGFRRTSGIELNINHLRAAPLGEYIFARAKPVISGRRVQEIHLASSSSFFE</sequence>
<dbReference type="SUPFAM" id="SSF54637">
    <property type="entry name" value="Thioesterase/thiol ester dehydrase-isomerase"/>
    <property type="match status" value="1"/>
</dbReference>
<reference evidence="4" key="1">
    <citation type="journal article" date="2013" name="Science">
        <title>The Amborella genome and the evolution of flowering plants.</title>
        <authorList>
            <consortium name="Amborella Genome Project"/>
        </authorList>
    </citation>
    <scope>NUCLEOTIDE SEQUENCE [LARGE SCALE GENOMIC DNA]</scope>
</reference>
<dbReference type="EMBL" id="KI392518">
    <property type="protein sequence ID" value="ERN14999.1"/>
    <property type="molecule type" value="Genomic_DNA"/>
</dbReference>
<dbReference type="Gramene" id="ERN14999">
    <property type="protein sequence ID" value="ERN14999"/>
    <property type="gene ID" value="AMTR_s00032p00227960"/>
</dbReference>
<evidence type="ECO:0000313" key="3">
    <source>
        <dbReference type="EMBL" id="ERN14999.1"/>
    </source>
</evidence>
<dbReference type="eggNOG" id="KOG3328">
    <property type="taxonomic scope" value="Eukaryota"/>
</dbReference>
<gene>
    <name evidence="3" type="ORF">AMTR_s00032p00227960</name>
</gene>
<protein>
    <recommendedName>
        <fullName evidence="2">Thioesterase domain-containing protein</fullName>
    </recommendedName>
</protein>
<dbReference type="AlphaFoldDB" id="U5CXX1"/>
<evidence type="ECO:0000313" key="4">
    <source>
        <dbReference type="Proteomes" id="UP000017836"/>
    </source>
</evidence>
<keyword evidence="4" id="KW-1185">Reference proteome</keyword>
<evidence type="ECO:0000256" key="1">
    <source>
        <dbReference type="ARBA" id="ARBA00022801"/>
    </source>
</evidence>
<dbReference type="STRING" id="13333.U5CXX1"/>
<name>U5CXX1_AMBTC</name>
<dbReference type="GO" id="GO:0005777">
    <property type="term" value="C:peroxisome"/>
    <property type="evidence" value="ECO:0000318"/>
    <property type="project" value="GO_Central"/>
</dbReference>
<dbReference type="GO" id="GO:0042372">
    <property type="term" value="P:phylloquinone biosynthetic process"/>
    <property type="evidence" value="ECO:0000318"/>
    <property type="project" value="GO_Central"/>
</dbReference>
<dbReference type="InterPro" id="IPR006683">
    <property type="entry name" value="Thioestr_dom"/>
</dbReference>
<keyword evidence="1" id="KW-0378">Hydrolase</keyword>
<dbReference type="NCBIfam" id="TIGR00369">
    <property type="entry name" value="unchar_dom_1"/>
    <property type="match status" value="1"/>
</dbReference>
<dbReference type="CDD" id="cd03443">
    <property type="entry name" value="PaaI_thioesterase"/>
    <property type="match status" value="1"/>
</dbReference>
<proteinExistence type="predicted"/>